<evidence type="ECO:0000259" key="1">
    <source>
        <dbReference type="Pfam" id="PF07727"/>
    </source>
</evidence>
<dbReference type="PANTHER" id="PTHR47592:SF27">
    <property type="entry name" value="OS08G0421700 PROTEIN"/>
    <property type="match status" value="1"/>
</dbReference>
<sequence length="480" mass="54755">MVTNMKDWVVDSGATRHICGSRSAFTSYITVKEGDEQMFMGDSRSTPVIGTGKVLLKLTSGKMLVLCDVFHVPDIRWNLVSKSLLGKTRVRILFDSDKIVLIKNDAFVGNGYCNPGLFMLNVYDIINNNASSSYAYIVDSCDIWHDDYSRYTRVYLLRNKDEARDVFIKYKNEVENQLNHGIIHETTPSYSPESNGVAERKNRTLKEMMNAMLEAINSEIESIMYNHTWELVDLPPGAKTIGSSIRVSIALTSIHNLVIHQMDVKIAFLNGDLEEEIYMDQSEGCVVPGKEKKVLTNGYSINDVDKCIYNKYENNTYVDDMLIFGTSLEVVCETNKFLGSKFDMKDLGEAEVILGIKITRTPNGLKLSQEHYVEKILRKFKHFDCKPVSTPYDLNSQLKKNREYSVAHIEYAQIIGSLMYLMNCTRLDIAYAIGRFSRYTQSPNQDHWTAVHRVLEYLRDTINYGLHETIGISIDDLSDF</sequence>
<organism evidence="3 4">
    <name type="scientific">Vitis vinifera</name>
    <name type="common">Grape</name>
    <dbReference type="NCBI Taxonomy" id="29760"/>
    <lineage>
        <taxon>Eukaryota</taxon>
        <taxon>Viridiplantae</taxon>
        <taxon>Streptophyta</taxon>
        <taxon>Embryophyta</taxon>
        <taxon>Tracheophyta</taxon>
        <taxon>Spermatophyta</taxon>
        <taxon>Magnoliopsida</taxon>
        <taxon>eudicotyledons</taxon>
        <taxon>Gunneridae</taxon>
        <taxon>Pentapetalae</taxon>
        <taxon>rosids</taxon>
        <taxon>Vitales</taxon>
        <taxon>Vitaceae</taxon>
        <taxon>Viteae</taxon>
        <taxon>Vitis</taxon>
    </lineage>
</organism>
<dbReference type="Pfam" id="PF22936">
    <property type="entry name" value="Pol_BBD"/>
    <property type="match status" value="1"/>
</dbReference>
<comment type="caution">
    <text evidence="3">The sequence shown here is derived from an EMBL/GenBank/DDBJ whole genome shotgun (WGS) entry which is preliminary data.</text>
</comment>
<evidence type="ECO:0000259" key="2">
    <source>
        <dbReference type="Pfam" id="PF22936"/>
    </source>
</evidence>
<feature type="domain" description="Retrovirus-related Pol polyprotein from transposon TNT 1-94-like beta-barrel" evidence="2">
    <location>
        <begin position="8"/>
        <end position="85"/>
    </location>
</feature>
<dbReference type="Proteomes" id="UP000288805">
    <property type="component" value="Unassembled WGS sequence"/>
</dbReference>
<evidence type="ECO:0000313" key="3">
    <source>
        <dbReference type="EMBL" id="RVX20559.1"/>
    </source>
</evidence>
<dbReference type="GO" id="GO:0003676">
    <property type="term" value="F:nucleic acid binding"/>
    <property type="evidence" value="ECO:0007669"/>
    <property type="project" value="InterPro"/>
</dbReference>
<gene>
    <name evidence="3" type="primary">POLX_1944</name>
    <name evidence="3" type="ORF">CK203_002435</name>
</gene>
<name>A0A438KH90_VITVI</name>
<dbReference type="EMBL" id="QGNW01000006">
    <property type="protein sequence ID" value="RVX20559.1"/>
    <property type="molecule type" value="Genomic_DNA"/>
</dbReference>
<feature type="domain" description="Reverse transcriptase Ty1/copia-type" evidence="1">
    <location>
        <begin position="304"/>
        <end position="391"/>
    </location>
</feature>
<dbReference type="InterPro" id="IPR054722">
    <property type="entry name" value="PolX-like_BBD"/>
</dbReference>
<dbReference type="Gene3D" id="3.30.420.10">
    <property type="entry name" value="Ribonuclease H-like superfamily/Ribonuclease H"/>
    <property type="match status" value="1"/>
</dbReference>
<proteinExistence type="predicted"/>
<dbReference type="PANTHER" id="PTHR47592">
    <property type="entry name" value="PBF68 PROTEIN"/>
    <property type="match status" value="1"/>
</dbReference>
<feature type="domain" description="Reverse transcriptase Ty1/copia-type" evidence="1">
    <location>
        <begin position="243"/>
        <end position="296"/>
    </location>
</feature>
<accession>A0A438KH90</accession>
<dbReference type="InterPro" id="IPR036397">
    <property type="entry name" value="RNaseH_sf"/>
</dbReference>
<reference evidence="3 4" key="1">
    <citation type="journal article" date="2018" name="PLoS Genet.">
        <title>Population sequencing reveals clonal diversity and ancestral inbreeding in the grapevine cultivar Chardonnay.</title>
        <authorList>
            <person name="Roach M.J."/>
            <person name="Johnson D.L."/>
            <person name="Bohlmann J."/>
            <person name="van Vuuren H.J."/>
            <person name="Jones S.J."/>
            <person name="Pretorius I.S."/>
            <person name="Schmidt S.A."/>
            <person name="Borneman A.R."/>
        </authorList>
    </citation>
    <scope>NUCLEOTIDE SEQUENCE [LARGE SCALE GENOMIC DNA]</scope>
    <source>
        <strain evidence="4">cv. Chardonnay</strain>
        <tissue evidence="3">Leaf</tissue>
    </source>
</reference>
<protein>
    <submittedName>
        <fullName evidence="3">Retrovirus-related Pol polyprotein from transposon TNT 1-94</fullName>
    </submittedName>
</protein>
<dbReference type="Pfam" id="PF07727">
    <property type="entry name" value="RVT_2"/>
    <property type="match status" value="2"/>
</dbReference>
<dbReference type="SUPFAM" id="SSF53098">
    <property type="entry name" value="Ribonuclease H-like"/>
    <property type="match status" value="1"/>
</dbReference>
<dbReference type="InterPro" id="IPR012337">
    <property type="entry name" value="RNaseH-like_sf"/>
</dbReference>
<dbReference type="InterPro" id="IPR013103">
    <property type="entry name" value="RVT_2"/>
</dbReference>
<evidence type="ECO:0000313" key="4">
    <source>
        <dbReference type="Proteomes" id="UP000288805"/>
    </source>
</evidence>
<dbReference type="AlphaFoldDB" id="A0A438KH90"/>